<dbReference type="EMBL" id="LMWP01000055">
    <property type="protein sequence ID" value="KUN16482.1"/>
    <property type="molecule type" value="Genomic_DNA"/>
</dbReference>
<evidence type="ECO:0000313" key="2">
    <source>
        <dbReference type="Proteomes" id="UP000053398"/>
    </source>
</evidence>
<organism evidence="1 2">
    <name type="scientific">Streptomyces corchorusii</name>
    <name type="common">Streptomyces chibaensis</name>
    <dbReference type="NCBI Taxonomy" id="1903"/>
    <lineage>
        <taxon>Bacteria</taxon>
        <taxon>Bacillati</taxon>
        <taxon>Actinomycetota</taxon>
        <taxon>Actinomycetes</taxon>
        <taxon>Kitasatosporales</taxon>
        <taxon>Streptomycetaceae</taxon>
        <taxon>Streptomyces</taxon>
    </lineage>
</organism>
<dbReference type="AlphaFoldDB" id="A0A124HJH2"/>
<comment type="caution">
    <text evidence="1">The sequence shown here is derived from an EMBL/GenBank/DDBJ whole genome shotgun (WGS) entry which is preliminary data.</text>
</comment>
<dbReference type="RefSeq" id="WP_059266558.1">
    <property type="nucleotide sequence ID" value="NZ_KQ948372.1"/>
</dbReference>
<protein>
    <submittedName>
        <fullName evidence="1">Uncharacterized protein</fullName>
    </submittedName>
</protein>
<accession>A0A124HJH2</accession>
<name>A0A124HJH2_STRCK</name>
<keyword evidence="2" id="KW-1185">Reference proteome</keyword>
<proteinExistence type="predicted"/>
<sequence>MSAPTLALAPDTTAGTRTTSDRLELLQTLIAGPTFDPVLRGDVIRVPHDHPVYGWLCGVPRCERIRDVRRDYCCGHAAQWLQFQCEGRDIVAFLKEAVPLKPRGGRYLGNCLFWPDVPAYRRCATCTPGPW</sequence>
<dbReference type="Proteomes" id="UP000053398">
    <property type="component" value="Unassembled WGS sequence"/>
</dbReference>
<gene>
    <name evidence="1" type="ORF">AQJ11_39270</name>
</gene>
<reference evidence="1 2" key="1">
    <citation type="submission" date="2015-10" db="EMBL/GenBank/DDBJ databases">
        <title>Draft genome sequence of Streptomyces corchorusii DSM 40340, type strain for the species Streptomyces corchorusii.</title>
        <authorList>
            <person name="Ruckert C."/>
            <person name="Winkler A."/>
            <person name="Kalinowski J."/>
            <person name="Kampfer P."/>
            <person name="Glaeser S."/>
        </authorList>
    </citation>
    <scope>NUCLEOTIDE SEQUENCE [LARGE SCALE GENOMIC DNA]</scope>
    <source>
        <strain evidence="1 2">DSM 40340</strain>
    </source>
</reference>
<evidence type="ECO:0000313" key="1">
    <source>
        <dbReference type="EMBL" id="KUN16482.1"/>
    </source>
</evidence>